<dbReference type="GO" id="GO:0009245">
    <property type="term" value="P:lipid A biosynthetic process"/>
    <property type="evidence" value="ECO:0007669"/>
    <property type="project" value="UniProtKB-UniRule"/>
</dbReference>
<dbReference type="Pfam" id="PF02684">
    <property type="entry name" value="LpxB"/>
    <property type="match status" value="1"/>
</dbReference>
<evidence type="ECO:0000313" key="12">
    <source>
        <dbReference type="EMBL" id="NLR74665.1"/>
    </source>
</evidence>
<keyword evidence="8 11" id="KW-0808">Transferase</keyword>
<dbReference type="GO" id="GO:0008915">
    <property type="term" value="F:lipid-A-disaccharide synthase activity"/>
    <property type="evidence" value="ECO:0007669"/>
    <property type="project" value="UniProtKB-UniRule"/>
</dbReference>
<keyword evidence="13" id="KW-1185">Reference proteome</keyword>
<reference evidence="12 13" key="1">
    <citation type="submission" date="2020-04" db="EMBL/GenBank/DDBJ databases">
        <title>Draft genome of Leeia sp. IMCC25680.</title>
        <authorList>
            <person name="Song J."/>
            <person name="Cho J.-C."/>
        </authorList>
    </citation>
    <scope>NUCLEOTIDE SEQUENCE [LARGE SCALE GENOMIC DNA]</scope>
    <source>
        <strain evidence="12 13">IMCC25680</strain>
    </source>
</reference>
<dbReference type="GO" id="GO:0005543">
    <property type="term" value="F:phospholipid binding"/>
    <property type="evidence" value="ECO:0007669"/>
    <property type="project" value="TreeGrafter"/>
</dbReference>
<dbReference type="PANTHER" id="PTHR30372">
    <property type="entry name" value="LIPID-A-DISACCHARIDE SYNTHASE"/>
    <property type="match status" value="1"/>
</dbReference>
<sequence>MVDTRPFTIALVAGEASGDLLGGHLLAALKERFPQARFVGIGGPRMISQGMESWWPQEKLAVRGYVEVLKHYREIVGIRKALRQRLLREPPDVFIGIDAPDFNLDLELALKRRGIPTIHYVSPSIWAWRGKRIHKIKRAVSHMLALFPFEPALYQAEQVPVTYVGHPLADVLPMQPKQGEMREQMRIGPNRPVFALLPGSRQSEVALHANLFVETVKRIADEIPEALFLVPLATRETRQRFEQAVYKCGAADRDIQLMYGHAHDAMIAADVVLVASGTATLEAALLKRPMVITYKLSRLSWWLMTRKMYLPYVGLPNILCKEFVVPELLQKEATPERLATELLRQYRDKTFREALVERFTTLHQLLRQNTSERAADAVATVLDSRA</sequence>
<evidence type="ECO:0000313" key="13">
    <source>
        <dbReference type="Proteomes" id="UP000587991"/>
    </source>
</evidence>
<comment type="pathway">
    <text evidence="11">Bacterial outer membrane biogenesis; LPS lipid A biosynthesis.</text>
</comment>
<evidence type="ECO:0000256" key="7">
    <source>
        <dbReference type="ARBA" id="ARBA00022676"/>
    </source>
</evidence>
<dbReference type="EMBL" id="JABAIM010000001">
    <property type="protein sequence ID" value="NLR74665.1"/>
    <property type="molecule type" value="Genomic_DNA"/>
</dbReference>
<evidence type="ECO:0000256" key="1">
    <source>
        <dbReference type="ARBA" id="ARBA00002056"/>
    </source>
</evidence>
<dbReference type="SUPFAM" id="SSF53756">
    <property type="entry name" value="UDP-Glycosyltransferase/glycogen phosphorylase"/>
    <property type="match status" value="1"/>
</dbReference>
<evidence type="ECO:0000256" key="8">
    <source>
        <dbReference type="ARBA" id="ARBA00022679"/>
    </source>
</evidence>
<organism evidence="12 13">
    <name type="scientific">Leeia aquatica</name>
    <dbReference type="NCBI Taxonomy" id="2725557"/>
    <lineage>
        <taxon>Bacteria</taxon>
        <taxon>Pseudomonadati</taxon>
        <taxon>Pseudomonadota</taxon>
        <taxon>Betaproteobacteria</taxon>
        <taxon>Neisseriales</taxon>
        <taxon>Leeiaceae</taxon>
        <taxon>Leeia</taxon>
    </lineage>
</organism>
<comment type="catalytic activity">
    <reaction evidence="10 11">
        <text>a lipid X + a UDP-2-N,3-O-bis[(3R)-3-hydroxyacyl]-alpha-D-glucosamine = a lipid A disaccharide + UDP + H(+)</text>
        <dbReference type="Rhea" id="RHEA:67828"/>
        <dbReference type="ChEBI" id="CHEBI:15378"/>
        <dbReference type="ChEBI" id="CHEBI:58223"/>
        <dbReference type="ChEBI" id="CHEBI:137748"/>
        <dbReference type="ChEBI" id="CHEBI:176338"/>
        <dbReference type="ChEBI" id="CHEBI:176343"/>
        <dbReference type="EC" id="2.4.1.182"/>
    </reaction>
</comment>
<dbReference type="RefSeq" id="WP_168876264.1">
    <property type="nucleotide sequence ID" value="NZ_JABAIM010000001.1"/>
</dbReference>
<evidence type="ECO:0000256" key="9">
    <source>
        <dbReference type="ARBA" id="ARBA00023098"/>
    </source>
</evidence>
<dbReference type="InterPro" id="IPR003835">
    <property type="entry name" value="Glyco_trans_19"/>
</dbReference>
<dbReference type="UniPathway" id="UPA00973"/>
<keyword evidence="5 11" id="KW-0444">Lipid biosynthesis</keyword>
<dbReference type="CDD" id="cd01635">
    <property type="entry name" value="Glycosyltransferase_GTB-type"/>
    <property type="match status" value="1"/>
</dbReference>
<comment type="similarity">
    <text evidence="2 11">Belongs to the LpxB family.</text>
</comment>
<dbReference type="NCBIfam" id="TIGR00215">
    <property type="entry name" value="lpxB"/>
    <property type="match status" value="1"/>
</dbReference>
<comment type="function">
    <text evidence="1 11">Condensation of UDP-2,3-diacylglucosamine and 2,3-diacylglucosamine-1-phosphate to form lipid A disaccharide, a precursor of lipid A, a phosphorylated glycolipid that anchors the lipopolysaccharide to the outer membrane of the cell.</text>
</comment>
<evidence type="ECO:0000256" key="11">
    <source>
        <dbReference type="HAMAP-Rule" id="MF_00392"/>
    </source>
</evidence>
<dbReference type="Proteomes" id="UP000587991">
    <property type="component" value="Unassembled WGS sequence"/>
</dbReference>
<evidence type="ECO:0000256" key="10">
    <source>
        <dbReference type="ARBA" id="ARBA00048975"/>
    </source>
</evidence>
<keyword evidence="9 11" id="KW-0443">Lipid metabolism</keyword>
<keyword evidence="6 11" id="KW-0441">Lipid A biosynthesis</keyword>
<dbReference type="AlphaFoldDB" id="A0A847S752"/>
<keyword evidence="7 11" id="KW-0328">Glycosyltransferase</keyword>
<evidence type="ECO:0000256" key="4">
    <source>
        <dbReference type="ARBA" id="ARBA00020902"/>
    </source>
</evidence>
<dbReference type="PANTHER" id="PTHR30372:SF4">
    <property type="entry name" value="LIPID-A-DISACCHARIDE SYNTHASE, MITOCHONDRIAL-RELATED"/>
    <property type="match status" value="1"/>
</dbReference>
<protein>
    <recommendedName>
        <fullName evidence="4 11">Lipid-A-disaccharide synthase</fullName>
        <ecNumber evidence="3 11">2.4.1.182</ecNumber>
    </recommendedName>
</protein>
<comment type="caution">
    <text evidence="12">The sequence shown here is derived from an EMBL/GenBank/DDBJ whole genome shotgun (WGS) entry which is preliminary data.</text>
</comment>
<evidence type="ECO:0000256" key="5">
    <source>
        <dbReference type="ARBA" id="ARBA00022516"/>
    </source>
</evidence>
<name>A0A847S752_9NEIS</name>
<proteinExistence type="inferred from homology"/>
<dbReference type="EC" id="2.4.1.182" evidence="3 11"/>
<evidence type="ECO:0000256" key="6">
    <source>
        <dbReference type="ARBA" id="ARBA00022556"/>
    </source>
</evidence>
<dbReference type="GO" id="GO:0016020">
    <property type="term" value="C:membrane"/>
    <property type="evidence" value="ECO:0007669"/>
    <property type="project" value="GOC"/>
</dbReference>
<dbReference type="HAMAP" id="MF_00392">
    <property type="entry name" value="LpxB"/>
    <property type="match status" value="1"/>
</dbReference>
<gene>
    <name evidence="11 12" type="primary">lpxB</name>
    <name evidence="12" type="ORF">HF682_05780</name>
</gene>
<evidence type="ECO:0000256" key="2">
    <source>
        <dbReference type="ARBA" id="ARBA00007868"/>
    </source>
</evidence>
<accession>A0A847S752</accession>
<evidence type="ECO:0000256" key="3">
    <source>
        <dbReference type="ARBA" id="ARBA00012687"/>
    </source>
</evidence>